<gene>
    <name evidence="3" type="primary">LOC116557148</name>
</gene>
<keyword evidence="2" id="KW-1185">Reference proteome</keyword>
<accession>A0A6J3IJ17</accession>
<name>A0A6J3IJ17_SAPAP</name>
<reference evidence="3" key="1">
    <citation type="submission" date="2025-08" db="UniProtKB">
        <authorList>
            <consortium name="RefSeq"/>
        </authorList>
    </citation>
    <scope>IDENTIFICATION</scope>
    <source>
        <tissue evidence="3">Blood</tissue>
    </source>
</reference>
<sequence>MIRGNIGAVAKFQSRCAGERKKRRDFLTRLERNTAIPSLNLPPSSLLATPGCGESPLPPRGPGDSGGSWLVRLLPSYSPRSPQGGPGRGKRSAARRAAGGPGREEGGLGGWRAVLLFPFALLLPRLGPSVTGKPPEPPGGWLFIARAARASRSPAGLTGPLTRLAAGPSPRGCAPGAGDNGLLCVQLPPPSGAGGGGRATPRLPFLSAATPGKAPLSLPASHHPQTAPT</sequence>
<evidence type="ECO:0000256" key="1">
    <source>
        <dbReference type="SAM" id="MobiDB-lite"/>
    </source>
</evidence>
<evidence type="ECO:0000313" key="3">
    <source>
        <dbReference type="RefSeq" id="XP_032142531.1"/>
    </source>
</evidence>
<organism evidence="2 3">
    <name type="scientific">Sapajus apella</name>
    <name type="common">Brown-capped capuchin</name>
    <name type="synonym">Cebus apella</name>
    <dbReference type="NCBI Taxonomy" id="9515"/>
    <lineage>
        <taxon>Eukaryota</taxon>
        <taxon>Metazoa</taxon>
        <taxon>Chordata</taxon>
        <taxon>Craniata</taxon>
        <taxon>Vertebrata</taxon>
        <taxon>Euteleostomi</taxon>
        <taxon>Mammalia</taxon>
        <taxon>Eutheria</taxon>
        <taxon>Euarchontoglires</taxon>
        <taxon>Primates</taxon>
        <taxon>Haplorrhini</taxon>
        <taxon>Platyrrhini</taxon>
        <taxon>Cebidae</taxon>
        <taxon>Cebinae</taxon>
        <taxon>Sapajus</taxon>
    </lineage>
</organism>
<dbReference type="AlphaFoldDB" id="A0A6J3IJ17"/>
<dbReference type="Proteomes" id="UP000504640">
    <property type="component" value="Unplaced"/>
</dbReference>
<dbReference type="RefSeq" id="XP_032142531.1">
    <property type="nucleotide sequence ID" value="XM_032286640.1"/>
</dbReference>
<feature type="compositionally biased region" description="Low complexity" evidence="1">
    <location>
        <begin position="37"/>
        <end position="47"/>
    </location>
</feature>
<feature type="region of interest" description="Disordered" evidence="1">
    <location>
        <begin position="189"/>
        <end position="229"/>
    </location>
</feature>
<protein>
    <submittedName>
        <fullName evidence="3">Uncharacterized protein LOC116557148</fullName>
    </submittedName>
</protein>
<dbReference type="GeneID" id="116557148"/>
<proteinExistence type="predicted"/>
<feature type="region of interest" description="Disordered" evidence="1">
    <location>
        <begin position="37"/>
        <end position="105"/>
    </location>
</feature>
<evidence type="ECO:0000313" key="2">
    <source>
        <dbReference type="Proteomes" id="UP000504640"/>
    </source>
</evidence>